<feature type="domain" description="PurM-like C-terminal" evidence="7">
    <location>
        <begin position="443"/>
        <end position="595"/>
    </location>
</feature>
<evidence type="ECO:0000256" key="4">
    <source>
        <dbReference type="ARBA" id="ARBA00022755"/>
    </source>
</evidence>
<keyword evidence="1" id="KW-0436">Ligase</keyword>
<dbReference type="SUPFAM" id="SSF56042">
    <property type="entry name" value="PurM C-terminal domain-like"/>
    <property type="match status" value="2"/>
</dbReference>
<dbReference type="FunFam" id="3.30.1330.10:FF:000013">
    <property type="entry name" value="Phosphoribosylformylglycinamidine synthase"/>
    <property type="match status" value="1"/>
</dbReference>
<dbReference type="InterPro" id="IPR041609">
    <property type="entry name" value="PurL_linker"/>
</dbReference>
<evidence type="ECO:0000256" key="2">
    <source>
        <dbReference type="ARBA" id="ARBA00022723"/>
    </source>
</evidence>
<dbReference type="OrthoDB" id="9804441at2"/>
<organism evidence="9 10">
    <name type="scientific">Caldicoprobacter faecalis</name>
    <dbReference type="NCBI Taxonomy" id="937334"/>
    <lineage>
        <taxon>Bacteria</taxon>
        <taxon>Bacillati</taxon>
        <taxon>Bacillota</taxon>
        <taxon>Clostridia</taxon>
        <taxon>Caldicoprobacterales</taxon>
        <taxon>Caldicoprobacteraceae</taxon>
        <taxon>Caldicoprobacter</taxon>
    </lineage>
</organism>
<protein>
    <submittedName>
        <fullName evidence="9">Phosphoribosylformylglycinamidine synthase</fullName>
    </submittedName>
</protein>
<evidence type="ECO:0000259" key="7">
    <source>
        <dbReference type="Pfam" id="PF02769"/>
    </source>
</evidence>
<keyword evidence="5" id="KW-0067">ATP-binding</keyword>
<dbReference type="GO" id="GO:0005524">
    <property type="term" value="F:ATP binding"/>
    <property type="evidence" value="ECO:0007669"/>
    <property type="project" value="UniProtKB-KW"/>
</dbReference>
<proteinExistence type="predicted"/>
<dbReference type="PANTHER" id="PTHR10099">
    <property type="entry name" value="PHOSPHORIBOSYLFORMYLGLYCINAMIDINE SYNTHASE"/>
    <property type="match status" value="1"/>
</dbReference>
<sequence>MSKVRRIFVEKKKGFDVEAQALYRDLKYNLGIKGLKYVRVINRYDVQGLSDEEYMACRNTIFSEPPVDMVYDEEFPLRDGEQAFAIEYLPGQYDQRADSASQCIQLLTRGERPLCRTARVIVLSGDISKEEFDRIKGYCINPIECREASFEKPGSLEVEVEPPADVETIEGFTRWGREKLAEFIEDKGFAMSLDDLEFCQGYFKNIEKRDPTITELRMLDTYWSDHCRHTTFLTKIENIEIEDGKYTRPIKAALESYLDSRKFVYGDKEHDRDICLMDIATIAMKELKKKGMLDDLEESDEINASSIVVDVDINGQKEQWLVMFKNETHNHPTEIEPFGGAATCLGGAIRDPLSGRAYVYQAMRITGSGDPRTPIEKTLPGKLPQRKITTVAAQGFSSYGNQVGLATGQVVEVYDEGYVAKRMELGAVIGAAPRHNVVRGKPEPGDVVILLGGRTGRDGCGGATGSSKEHDEQSLVKSGAEVQKGNPPTERKIQRLFRNPSVSRLIKKCNDFGAGGVVVAIGELADGLEINLDAIPKKYEGLDGTELAISESQERMAVLVSPKDVQAFISAAAEENLEATPVAYVIREPRVRIWWRGKLIVDISREFLNTNGVKRKSRAVVSAPSEEGNFFEKLPQEVSMCNVDIKKAWLNNLERLNVCSQKGLVERFDSTIGAGTVLLPFGGKYQLSPAEGMVAKIPVLEGDTSTGTIMTFGYNPVLAKWSPFHGAVFAIVEAVSKVCALGGDWRRIRFTLQEYFGKPGEDPVKWGKPLASLLGAYYAQLKLGLPSIGGKDSMSGTFKDMDVPPTMVAFAVDTVDVNHVISTEFKKAGSKVVLVPLRRDCNGLPDFEQLKANYTRIHSLIKSGKVLAASTVKAGGIAEAISKMCFGNMLGFVFEKVDDSSALFRPDYGSIILEVPGDEDLAALFGGIEYKLLGYTDEKPEISVNGVRISLEEALQRWEKPLEDVFPTRLREEVHPQDNPDMGLFTRGIRQRPRVRIAKPRVFIPVFPGTNCEYDTARAFEKAGGVVDVFVIRNLTPQDIEESIEEMVKRIDNSQIIAIPGGFSGGDEPDGSGKFIATTFRNPYIKEAVMRLLKERDGLILGICNGFQALIKLGLVPYGEIRDMTEHSPTLTFNTIGRHVSRMVYTKVVSNLSPWFSKVRPGDIHAVAVSHGEGRFIASPEQVAELFRNGQVATQYVDFEGKPTYDIRFNPNGSLMAIEGITSPDGRVLGKMGHSERIGTNVAKNIPGEKDQKIFEAGVEYFM</sequence>
<accession>A0A1I5XVY0</accession>
<keyword evidence="4" id="KW-0658">Purine biosynthesis</keyword>
<dbReference type="Gene3D" id="3.90.650.10">
    <property type="entry name" value="PurM-like C-terminal domain"/>
    <property type="match status" value="2"/>
</dbReference>
<dbReference type="Pfam" id="PF18072">
    <property type="entry name" value="FGAR-AT_linker"/>
    <property type="match status" value="1"/>
</dbReference>
<dbReference type="SUPFAM" id="SSF52317">
    <property type="entry name" value="Class I glutamine amidotransferase-like"/>
    <property type="match status" value="1"/>
</dbReference>
<evidence type="ECO:0000259" key="8">
    <source>
        <dbReference type="Pfam" id="PF18072"/>
    </source>
</evidence>
<dbReference type="CDD" id="cd02204">
    <property type="entry name" value="PurL_repeat2"/>
    <property type="match status" value="1"/>
</dbReference>
<evidence type="ECO:0000313" key="10">
    <source>
        <dbReference type="Proteomes" id="UP000198577"/>
    </source>
</evidence>
<gene>
    <name evidence="9" type="ORF">SAMN05444406_13123</name>
</gene>
<dbReference type="SUPFAM" id="SSF55326">
    <property type="entry name" value="PurM N-terminal domain-like"/>
    <property type="match status" value="2"/>
</dbReference>
<dbReference type="GO" id="GO:0006164">
    <property type="term" value="P:purine nucleotide biosynthetic process"/>
    <property type="evidence" value="ECO:0007669"/>
    <property type="project" value="UniProtKB-KW"/>
</dbReference>
<dbReference type="InterPro" id="IPR010918">
    <property type="entry name" value="PurM-like_C_dom"/>
</dbReference>
<evidence type="ECO:0000256" key="1">
    <source>
        <dbReference type="ARBA" id="ARBA00022598"/>
    </source>
</evidence>
<dbReference type="RefSeq" id="WP_092282675.1">
    <property type="nucleotide sequence ID" value="NZ_FOXR01000031.1"/>
</dbReference>
<evidence type="ECO:0000256" key="5">
    <source>
        <dbReference type="ARBA" id="ARBA00022840"/>
    </source>
</evidence>
<dbReference type="EMBL" id="FOXR01000031">
    <property type="protein sequence ID" value="SFQ36030.1"/>
    <property type="molecule type" value="Genomic_DNA"/>
</dbReference>
<dbReference type="Pfam" id="PF13507">
    <property type="entry name" value="GATase_5"/>
    <property type="match status" value="1"/>
</dbReference>
<evidence type="ECO:0000256" key="3">
    <source>
        <dbReference type="ARBA" id="ARBA00022741"/>
    </source>
</evidence>
<dbReference type="InterPro" id="IPR010141">
    <property type="entry name" value="FGAM_synthase"/>
</dbReference>
<dbReference type="InterPro" id="IPR029062">
    <property type="entry name" value="Class_I_gatase-like"/>
</dbReference>
<dbReference type="AlphaFoldDB" id="A0A1I5XVY0"/>
<keyword evidence="2" id="KW-0479">Metal-binding</keyword>
<dbReference type="PANTHER" id="PTHR10099:SF1">
    <property type="entry name" value="PHOSPHORIBOSYLFORMYLGLYCINAMIDINE SYNTHASE"/>
    <property type="match status" value="1"/>
</dbReference>
<keyword evidence="10" id="KW-1185">Reference proteome</keyword>
<dbReference type="GO" id="GO:0004642">
    <property type="term" value="F:phosphoribosylformylglycinamidine synthase activity"/>
    <property type="evidence" value="ECO:0007669"/>
    <property type="project" value="TreeGrafter"/>
</dbReference>
<dbReference type="NCBIfam" id="TIGR01857">
    <property type="entry name" value="FGAM-synthase"/>
    <property type="match status" value="1"/>
</dbReference>
<keyword evidence="6" id="KW-0460">Magnesium</keyword>
<reference evidence="9 10" key="1">
    <citation type="submission" date="2016-10" db="EMBL/GenBank/DDBJ databases">
        <authorList>
            <person name="de Groot N.N."/>
        </authorList>
    </citation>
    <scope>NUCLEOTIDE SEQUENCE [LARGE SCALE GENOMIC DNA]</scope>
    <source>
        <strain evidence="9 10">DSM 20678</strain>
    </source>
</reference>
<dbReference type="SMART" id="SM01211">
    <property type="entry name" value="GATase_5"/>
    <property type="match status" value="1"/>
</dbReference>
<dbReference type="GO" id="GO:0046872">
    <property type="term" value="F:metal ion binding"/>
    <property type="evidence" value="ECO:0007669"/>
    <property type="project" value="UniProtKB-KW"/>
</dbReference>
<dbReference type="STRING" id="937334.SAMN05444406_13123"/>
<dbReference type="Proteomes" id="UP000198577">
    <property type="component" value="Unassembled WGS sequence"/>
</dbReference>
<dbReference type="Gene3D" id="3.40.50.880">
    <property type="match status" value="1"/>
</dbReference>
<dbReference type="CDD" id="cd01740">
    <property type="entry name" value="GATase1_FGAR_AT"/>
    <property type="match status" value="1"/>
</dbReference>
<name>A0A1I5XVY0_9FIRM</name>
<evidence type="ECO:0000256" key="6">
    <source>
        <dbReference type="ARBA" id="ARBA00022842"/>
    </source>
</evidence>
<feature type="domain" description="Phosphoribosylformylglycinamidine synthase linker" evidence="8">
    <location>
        <begin position="185"/>
        <end position="229"/>
    </location>
</feature>
<dbReference type="Gene3D" id="3.30.1330.10">
    <property type="entry name" value="PurM-like, N-terminal domain"/>
    <property type="match status" value="2"/>
</dbReference>
<dbReference type="Pfam" id="PF02769">
    <property type="entry name" value="AIRS_C"/>
    <property type="match status" value="1"/>
</dbReference>
<evidence type="ECO:0000313" key="9">
    <source>
        <dbReference type="EMBL" id="SFQ36030.1"/>
    </source>
</evidence>
<dbReference type="CDD" id="cd02203">
    <property type="entry name" value="PurL_repeat1"/>
    <property type="match status" value="1"/>
</dbReference>
<keyword evidence="3" id="KW-0547">Nucleotide-binding</keyword>
<dbReference type="GO" id="GO:0005737">
    <property type="term" value="C:cytoplasm"/>
    <property type="evidence" value="ECO:0007669"/>
    <property type="project" value="TreeGrafter"/>
</dbReference>
<dbReference type="PROSITE" id="PS51273">
    <property type="entry name" value="GATASE_TYPE_1"/>
    <property type="match status" value="1"/>
</dbReference>
<dbReference type="InterPro" id="IPR036676">
    <property type="entry name" value="PurM-like_C_sf"/>
</dbReference>
<dbReference type="InterPro" id="IPR036921">
    <property type="entry name" value="PurM-like_N_sf"/>
</dbReference>